<reference evidence="13" key="1">
    <citation type="submission" date="2021-01" db="EMBL/GenBank/DDBJ databases">
        <authorList>
            <person name="Corre E."/>
            <person name="Pelletier E."/>
            <person name="Niang G."/>
            <person name="Scheremetjew M."/>
            <person name="Finn R."/>
            <person name="Kale V."/>
            <person name="Holt S."/>
            <person name="Cochrane G."/>
            <person name="Meng A."/>
            <person name="Brown T."/>
            <person name="Cohen L."/>
        </authorList>
    </citation>
    <scope>NUCLEOTIDE SEQUENCE</scope>
    <source>
        <strain evidence="13">CCMP2078</strain>
    </source>
</reference>
<dbReference type="InterPro" id="IPR017441">
    <property type="entry name" value="Protein_kinase_ATP_BS"/>
</dbReference>
<evidence type="ECO:0000256" key="5">
    <source>
        <dbReference type="ARBA" id="ARBA00022741"/>
    </source>
</evidence>
<evidence type="ECO:0000256" key="7">
    <source>
        <dbReference type="ARBA" id="ARBA00022837"/>
    </source>
</evidence>
<dbReference type="Pfam" id="PF13499">
    <property type="entry name" value="EF-hand_7"/>
    <property type="match status" value="1"/>
</dbReference>
<dbReference type="GO" id="GO:0005524">
    <property type="term" value="F:ATP binding"/>
    <property type="evidence" value="ECO:0007669"/>
    <property type="project" value="UniProtKB-UniRule"/>
</dbReference>
<feature type="domain" description="EF-hand" evidence="12">
    <location>
        <begin position="335"/>
        <end position="370"/>
    </location>
</feature>
<comment type="similarity">
    <text evidence="9">Belongs to the protein kinase superfamily. Ser/Thr protein kinase family. CDPK subfamily.</text>
</comment>
<dbReference type="SMART" id="SM00054">
    <property type="entry name" value="EFh"/>
    <property type="match status" value="4"/>
</dbReference>
<dbReference type="AlphaFoldDB" id="A0A7R9U759"/>
<keyword evidence="4" id="KW-0677">Repeat</keyword>
<evidence type="ECO:0000256" key="4">
    <source>
        <dbReference type="ARBA" id="ARBA00022737"/>
    </source>
</evidence>
<evidence type="ECO:0000256" key="9">
    <source>
        <dbReference type="ARBA" id="ARBA00024334"/>
    </source>
</evidence>
<organism evidence="13">
    <name type="scientific">Pinguiococcus pyrenoidosus</name>
    <dbReference type="NCBI Taxonomy" id="172671"/>
    <lineage>
        <taxon>Eukaryota</taxon>
        <taxon>Sar</taxon>
        <taxon>Stramenopiles</taxon>
        <taxon>Ochrophyta</taxon>
        <taxon>Pinguiophyceae</taxon>
        <taxon>Pinguiochrysidales</taxon>
        <taxon>Pinguiochrysidaceae</taxon>
        <taxon>Pinguiococcus</taxon>
    </lineage>
</organism>
<feature type="domain" description="Protein kinase" evidence="11">
    <location>
        <begin position="13"/>
        <end position="279"/>
    </location>
</feature>
<dbReference type="GO" id="GO:0004674">
    <property type="term" value="F:protein serine/threonine kinase activity"/>
    <property type="evidence" value="ECO:0007669"/>
    <property type="project" value="UniProtKB-KW"/>
</dbReference>
<dbReference type="GO" id="GO:0005509">
    <property type="term" value="F:calcium ion binding"/>
    <property type="evidence" value="ECO:0007669"/>
    <property type="project" value="InterPro"/>
</dbReference>
<dbReference type="PRINTS" id="PR00450">
    <property type="entry name" value="RECOVERIN"/>
</dbReference>
<dbReference type="Gene3D" id="1.10.510.10">
    <property type="entry name" value="Transferase(Phosphotransferase) domain 1"/>
    <property type="match status" value="1"/>
</dbReference>
<keyword evidence="7" id="KW-0106">Calcium</keyword>
<dbReference type="PANTHER" id="PTHR24349">
    <property type="entry name" value="SERINE/THREONINE-PROTEIN KINASE"/>
    <property type="match status" value="1"/>
</dbReference>
<protein>
    <recommendedName>
        <fullName evidence="14">Calmodulin</fullName>
    </recommendedName>
</protein>
<evidence type="ECO:0008006" key="14">
    <source>
        <dbReference type="Google" id="ProtNLM"/>
    </source>
</evidence>
<name>A0A7R9U759_9STRA</name>
<keyword evidence="2" id="KW-0723">Serine/threonine-protein kinase</keyword>
<dbReference type="Pfam" id="PF00069">
    <property type="entry name" value="Pkinase"/>
    <property type="match status" value="1"/>
</dbReference>
<sequence>MAENMPEGIERMYEVGKVLGTGAFSTVREGRDRATGGLVALKIISASKLTASARVEQTIRNEIQIMDLVSKMNHPSLVKMLRFYEDQTKIVLVLEHLAGGELFDRIVERGHYTERDASILTAKLISALQLCHQQGILHRDMKPENCIYALPDDDSEIKITDFGLALVDDGSKASQGLRQRLVGTPGYVAPEVLDRFEYTPACDVWGIGVILYILLVGYPPFWAETQEALFATIKRGDYEFHEDAWDEISDDAKDLVSRMLTVNVRERITTHGVLEHPWIRTIQSSHHLEKTQRRLRKFNARRKFRAAVMACFWGARLGLRKKLDDSLGTKAFTSEELQHLKESFDRADAAGTGTVNHEQFEQIMTSLGFGDLPLDRMYHVMDKDASNTIDYRELLVGLSVLRVGGEEAMRFCFDLYDADNSGYISREELSRVLFTVVDEDASEFDKASKLAEVFDRLDTNSDNKISYEEFKAGVEHEPALYDVFLIKSPLVGGADSGQEEKMDVA</sequence>
<dbReference type="EMBL" id="HBEA01007571">
    <property type="protein sequence ID" value="CAD8256312.1"/>
    <property type="molecule type" value="Transcribed_RNA"/>
</dbReference>
<dbReference type="InterPro" id="IPR050205">
    <property type="entry name" value="CDPK_Ser/Thr_kinases"/>
</dbReference>
<dbReference type="InterPro" id="IPR011009">
    <property type="entry name" value="Kinase-like_dom_sf"/>
</dbReference>
<accession>A0A7R9U759</accession>
<dbReference type="CDD" id="cd05117">
    <property type="entry name" value="STKc_CAMK"/>
    <property type="match status" value="1"/>
</dbReference>
<evidence type="ECO:0000259" key="11">
    <source>
        <dbReference type="PROSITE" id="PS50011"/>
    </source>
</evidence>
<dbReference type="InterPro" id="IPR008271">
    <property type="entry name" value="Ser/Thr_kinase_AS"/>
</dbReference>
<evidence type="ECO:0000256" key="10">
    <source>
        <dbReference type="PROSITE-ProRule" id="PRU10141"/>
    </source>
</evidence>
<evidence type="ECO:0000256" key="8">
    <source>
        <dbReference type="ARBA" id="ARBA00022840"/>
    </source>
</evidence>
<dbReference type="FunFam" id="3.30.200.20:FF:000042">
    <property type="entry name" value="Aurora kinase A"/>
    <property type="match status" value="1"/>
</dbReference>
<feature type="domain" description="EF-hand" evidence="12">
    <location>
        <begin position="404"/>
        <end position="439"/>
    </location>
</feature>
<dbReference type="SUPFAM" id="SSF47473">
    <property type="entry name" value="EF-hand"/>
    <property type="match status" value="1"/>
</dbReference>
<dbReference type="InterPro" id="IPR000719">
    <property type="entry name" value="Prot_kinase_dom"/>
</dbReference>
<keyword evidence="3" id="KW-0808">Transferase</keyword>
<comment type="cofactor">
    <cofactor evidence="1">
        <name>Mg(2+)</name>
        <dbReference type="ChEBI" id="CHEBI:18420"/>
    </cofactor>
</comment>
<dbReference type="FunFam" id="1.10.238.10:FF:000003">
    <property type="entry name" value="Calmodulin A"/>
    <property type="match status" value="1"/>
</dbReference>
<dbReference type="PROSITE" id="PS00107">
    <property type="entry name" value="PROTEIN_KINASE_ATP"/>
    <property type="match status" value="1"/>
</dbReference>
<evidence type="ECO:0000256" key="1">
    <source>
        <dbReference type="ARBA" id="ARBA00001946"/>
    </source>
</evidence>
<dbReference type="InterPro" id="IPR002048">
    <property type="entry name" value="EF_hand_dom"/>
</dbReference>
<dbReference type="FunFam" id="1.10.510.10:FF:000571">
    <property type="entry name" value="Maternal embryonic leucine zipper kinase"/>
    <property type="match status" value="1"/>
</dbReference>
<dbReference type="PROSITE" id="PS50222">
    <property type="entry name" value="EF_HAND_2"/>
    <property type="match status" value="3"/>
</dbReference>
<evidence type="ECO:0000256" key="2">
    <source>
        <dbReference type="ARBA" id="ARBA00022527"/>
    </source>
</evidence>
<dbReference type="SUPFAM" id="SSF56112">
    <property type="entry name" value="Protein kinase-like (PK-like)"/>
    <property type="match status" value="1"/>
</dbReference>
<dbReference type="PROSITE" id="PS00018">
    <property type="entry name" value="EF_HAND_1"/>
    <property type="match status" value="2"/>
</dbReference>
<dbReference type="PROSITE" id="PS00108">
    <property type="entry name" value="PROTEIN_KINASE_ST"/>
    <property type="match status" value="1"/>
</dbReference>
<dbReference type="InterPro" id="IPR018247">
    <property type="entry name" value="EF_Hand_1_Ca_BS"/>
</dbReference>
<evidence type="ECO:0000259" key="12">
    <source>
        <dbReference type="PROSITE" id="PS50222"/>
    </source>
</evidence>
<keyword evidence="6" id="KW-0418">Kinase</keyword>
<dbReference type="InterPro" id="IPR011992">
    <property type="entry name" value="EF-hand-dom_pair"/>
</dbReference>
<dbReference type="PROSITE" id="PS50011">
    <property type="entry name" value="PROTEIN_KINASE_DOM"/>
    <property type="match status" value="1"/>
</dbReference>
<evidence type="ECO:0000256" key="6">
    <source>
        <dbReference type="ARBA" id="ARBA00022777"/>
    </source>
</evidence>
<keyword evidence="5 10" id="KW-0547">Nucleotide-binding</keyword>
<gene>
    <name evidence="13" type="ORF">PPYR1160_LOCUS5804</name>
</gene>
<keyword evidence="8 10" id="KW-0067">ATP-binding</keyword>
<feature type="binding site" evidence="10">
    <location>
        <position position="42"/>
    </location>
    <ligand>
        <name>ATP</name>
        <dbReference type="ChEBI" id="CHEBI:30616"/>
    </ligand>
</feature>
<feature type="domain" description="EF-hand" evidence="12">
    <location>
        <begin position="445"/>
        <end position="480"/>
    </location>
</feature>
<evidence type="ECO:0000256" key="3">
    <source>
        <dbReference type="ARBA" id="ARBA00022679"/>
    </source>
</evidence>
<dbReference type="SMART" id="SM00220">
    <property type="entry name" value="S_TKc"/>
    <property type="match status" value="1"/>
</dbReference>
<dbReference type="CDD" id="cd00051">
    <property type="entry name" value="EFh"/>
    <property type="match status" value="1"/>
</dbReference>
<proteinExistence type="inferred from homology"/>
<dbReference type="Gene3D" id="1.10.238.10">
    <property type="entry name" value="EF-hand"/>
    <property type="match status" value="1"/>
</dbReference>
<dbReference type="Gene3D" id="3.30.200.20">
    <property type="entry name" value="Phosphorylase Kinase, domain 1"/>
    <property type="match status" value="1"/>
</dbReference>
<evidence type="ECO:0000313" key="13">
    <source>
        <dbReference type="EMBL" id="CAD8256312.1"/>
    </source>
</evidence>